<evidence type="ECO:0000256" key="3">
    <source>
        <dbReference type="PROSITE-ProRule" id="PRU01091"/>
    </source>
</evidence>
<dbReference type="Gene3D" id="1.10.10.10">
    <property type="entry name" value="Winged helix-like DNA-binding domain superfamily/Winged helix DNA-binding domain"/>
    <property type="match status" value="1"/>
</dbReference>
<sequence length="235" mass="26814">MTQHIVIVEDDSVTRRRLAASLKKQMYRVSEAEDAAQMEEILARDPADLLLVDINLDGKDGLTITREQRAKSNVGIILLTSRDDQIDRIVGLEMGADDYVTKPFDKRELFARVKNLLMRIDEIRSAAPAAPNPTARFGRWTLDRSRRRLENGEGAVEALTRAEFELLHAFTQYPGVVLSRDRLLELVQHRRWAPDNRTIDVLVGRLRKKIEEDPAQPDWIITVHGEGYLFATSDN</sequence>
<comment type="caution">
    <text evidence="6">The sequence shown here is derived from an EMBL/GenBank/DDBJ whole genome shotgun (WGS) entry which is preliminary data.</text>
</comment>
<keyword evidence="7" id="KW-1185">Reference proteome</keyword>
<dbReference type="InterPro" id="IPR036388">
    <property type="entry name" value="WH-like_DNA-bd_sf"/>
</dbReference>
<reference evidence="6 7" key="1">
    <citation type="submission" date="2023-01" db="EMBL/GenBank/DDBJ databases">
        <authorList>
            <person name="Yoon J.-W."/>
        </authorList>
    </citation>
    <scope>NUCLEOTIDE SEQUENCE [LARGE SCALE GENOMIC DNA]</scope>
    <source>
        <strain evidence="6 7">KMU-50</strain>
    </source>
</reference>
<dbReference type="InterPro" id="IPR001789">
    <property type="entry name" value="Sig_transdc_resp-reg_receiver"/>
</dbReference>
<organism evidence="6 7">
    <name type="scientific">Aliiroseovarius salicola</name>
    <dbReference type="NCBI Taxonomy" id="3009082"/>
    <lineage>
        <taxon>Bacteria</taxon>
        <taxon>Pseudomonadati</taxon>
        <taxon>Pseudomonadota</taxon>
        <taxon>Alphaproteobacteria</taxon>
        <taxon>Rhodobacterales</taxon>
        <taxon>Paracoccaceae</taxon>
        <taxon>Aliiroseovarius</taxon>
    </lineage>
</organism>
<evidence type="ECO:0000256" key="1">
    <source>
        <dbReference type="ARBA" id="ARBA00023125"/>
    </source>
</evidence>
<dbReference type="Pfam" id="PF00486">
    <property type="entry name" value="Trans_reg_C"/>
    <property type="match status" value="1"/>
</dbReference>
<evidence type="ECO:0000313" key="7">
    <source>
        <dbReference type="Proteomes" id="UP001528040"/>
    </source>
</evidence>
<evidence type="ECO:0000259" key="4">
    <source>
        <dbReference type="PROSITE" id="PS50110"/>
    </source>
</evidence>
<dbReference type="InterPro" id="IPR011006">
    <property type="entry name" value="CheY-like_superfamily"/>
</dbReference>
<gene>
    <name evidence="6" type="primary">torR</name>
    <name evidence="6" type="ORF">O2N63_16125</name>
</gene>
<dbReference type="InterPro" id="IPR001867">
    <property type="entry name" value="OmpR/PhoB-type_DNA-bd"/>
</dbReference>
<dbReference type="SUPFAM" id="SSF46894">
    <property type="entry name" value="C-terminal effector domain of the bipartite response regulators"/>
    <property type="match status" value="1"/>
</dbReference>
<feature type="modified residue" description="4-aspartylphosphate" evidence="2">
    <location>
        <position position="53"/>
    </location>
</feature>
<dbReference type="Gene3D" id="6.10.250.690">
    <property type="match status" value="1"/>
</dbReference>
<protein>
    <submittedName>
        <fullName evidence="6">Two-component system response regulator TorR</fullName>
    </submittedName>
</protein>
<keyword evidence="2" id="KW-0597">Phosphoprotein</keyword>
<dbReference type="SMART" id="SM00448">
    <property type="entry name" value="REC"/>
    <property type="match status" value="1"/>
</dbReference>
<evidence type="ECO:0000256" key="2">
    <source>
        <dbReference type="PROSITE-ProRule" id="PRU00169"/>
    </source>
</evidence>
<evidence type="ECO:0000259" key="5">
    <source>
        <dbReference type="PROSITE" id="PS51755"/>
    </source>
</evidence>
<dbReference type="PROSITE" id="PS50110">
    <property type="entry name" value="RESPONSE_REGULATORY"/>
    <property type="match status" value="1"/>
</dbReference>
<feature type="domain" description="Response regulatory" evidence="4">
    <location>
        <begin position="4"/>
        <end position="117"/>
    </location>
</feature>
<dbReference type="PANTHER" id="PTHR48111">
    <property type="entry name" value="REGULATOR OF RPOS"/>
    <property type="match status" value="1"/>
</dbReference>
<dbReference type="SMART" id="SM00862">
    <property type="entry name" value="Trans_reg_C"/>
    <property type="match status" value="1"/>
</dbReference>
<dbReference type="NCBIfam" id="NF008034">
    <property type="entry name" value="PRK10766.1"/>
    <property type="match status" value="1"/>
</dbReference>
<accession>A0ABT4W520</accession>
<feature type="DNA-binding region" description="OmpR/PhoB-type" evidence="3">
    <location>
        <begin position="132"/>
        <end position="232"/>
    </location>
</feature>
<dbReference type="Gene3D" id="3.40.50.2300">
    <property type="match status" value="1"/>
</dbReference>
<dbReference type="InterPro" id="IPR039420">
    <property type="entry name" value="WalR-like"/>
</dbReference>
<dbReference type="Pfam" id="PF00072">
    <property type="entry name" value="Response_reg"/>
    <property type="match status" value="1"/>
</dbReference>
<dbReference type="EMBL" id="JAQIIO010000012">
    <property type="protein sequence ID" value="MDA5095618.1"/>
    <property type="molecule type" value="Genomic_DNA"/>
</dbReference>
<evidence type="ECO:0000313" key="6">
    <source>
        <dbReference type="EMBL" id="MDA5095618.1"/>
    </source>
</evidence>
<name>A0ABT4W520_9RHOB</name>
<dbReference type="PROSITE" id="PS51755">
    <property type="entry name" value="OMPR_PHOB"/>
    <property type="match status" value="1"/>
</dbReference>
<dbReference type="Proteomes" id="UP001528040">
    <property type="component" value="Unassembled WGS sequence"/>
</dbReference>
<dbReference type="SUPFAM" id="SSF52172">
    <property type="entry name" value="CheY-like"/>
    <property type="match status" value="1"/>
</dbReference>
<keyword evidence="1 3" id="KW-0238">DNA-binding</keyword>
<proteinExistence type="predicted"/>
<dbReference type="CDD" id="cd00383">
    <property type="entry name" value="trans_reg_C"/>
    <property type="match status" value="1"/>
</dbReference>
<dbReference type="RefSeq" id="WP_271055330.1">
    <property type="nucleotide sequence ID" value="NZ_JAQIIO010000012.1"/>
</dbReference>
<dbReference type="PANTHER" id="PTHR48111:SF58">
    <property type="entry name" value="TORCAD OPERON TRANSCRIPTIONAL REGULATORY PROTEIN TORR"/>
    <property type="match status" value="1"/>
</dbReference>
<feature type="domain" description="OmpR/PhoB-type" evidence="5">
    <location>
        <begin position="132"/>
        <end position="232"/>
    </location>
</feature>
<dbReference type="InterPro" id="IPR016032">
    <property type="entry name" value="Sig_transdc_resp-reg_C-effctor"/>
</dbReference>